<dbReference type="Pfam" id="PF00656">
    <property type="entry name" value="Peptidase_C14"/>
    <property type="match status" value="1"/>
</dbReference>
<dbReference type="PANTHER" id="PTHR48104">
    <property type="entry name" value="METACASPASE-4"/>
    <property type="match status" value="1"/>
</dbReference>
<protein>
    <submittedName>
        <fullName evidence="3">Caspase family protein</fullName>
    </submittedName>
</protein>
<dbReference type="PANTHER" id="PTHR48104:SF30">
    <property type="entry name" value="METACASPASE-1"/>
    <property type="match status" value="1"/>
</dbReference>
<name>A0ABS3FMG5_9CYAN</name>
<dbReference type="InterPro" id="IPR011600">
    <property type="entry name" value="Pept_C14_caspase"/>
</dbReference>
<reference evidence="3 4" key="1">
    <citation type="submission" date="2021-03" db="EMBL/GenBank/DDBJ databases">
        <title>Metabolic Capacity of the Antarctic Cyanobacterium Phormidium pseudopriestleyi that Sustains Oxygenic Photosynthesis in the Presence of Hydrogen Sulfide.</title>
        <authorList>
            <person name="Lumian J.E."/>
            <person name="Jungblut A.D."/>
            <person name="Dillon M.L."/>
            <person name="Hawes I."/>
            <person name="Doran P.T."/>
            <person name="Mackey T.J."/>
            <person name="Dick G.J."/>
            <person name="Grettenberger C.L."/>
            <person name="Sumner D.Y."/>
        </authorList>
    </citation>
    <scope>NUCLEOTIDE SEQUENCE [LARGE SCALE GENOMIC DNA]</scope>
    <source>
        <strain evidence="3 4">FRX01</strain>
    </source>
</reference>
<dbReference type="InterPro" id="IPR025493">
    <property type="entry name" value="DUF4384"/>
</dbReference>
<sequence>MGLKRREFLRRASGILAGLGISESIIWKSSQRYYQALAAPAAGKLALLVGINAYPGLNPLSGCVTDVELQRELLVYRFGFNPRDIVTLTDEQATRANIEDAFINHLGQQATNGDLVVFHFSGYGRRINWDQSTTGLQTSLMPVDGGTGSGGRPANDILEATLWELLRSLKTDRAIAVLDTCYSYPGTTLQGNLRIRSQQGVPTGNPSDAELAFLETISPKPTLLFPRSPSSFKGVVLAASGANQLATEGRWNGFSAGVFTYAMTQQLWLATPTNTLQSSLQKAACAVQQIAGFPLQQPQLLKTLEAPPSGEGNNPPDETLPGFVFNQPSAEGAVTALEDNGQTAVLWLGGLPALAIESLEVNSIFTPVLSGESDLPSYRLQVRSRDGLTVKTQVLGLEKSTPQSPNPVKVGQVVQETVRTIPRNINLTVALDAGLQRIERVDATSAFAGIPRVTTVIAGEQPADYLFGRAQEAMLAQLPSSALPIIPPGSYALFSLGKNLRLNTMGEQGEAIKSSAQRLVPQLQTLLATKLLRLSANEGSSRLGVRVNLETLGPSAKAIVQSETRRAPWEAPELSGVPLSRNGNSPLGVPLGSRIRYRAFNYSDRPLYCLLFSLDNSGNAIVLYPSDDPSTSNSGQTQPTLEQNLLLPGETLTIPTGSGMGSWVVHGQAGLTETQVIFSSSPFTKTFSALSGLMRPQGDAQPLIPLTNPLAIAQAILQDLHTASIVSLPNANTSPDRWALHVDHWATLSFIYRAI</sequence>
<dbReference type="InterPro" id="IPR011189">
    <property type="entry name" value="UCP_caspase_lke"/>
</dbReference>
<dbReference type="RefSeq" id="WP_207086844.1">
    <property type="nucleotide sequence ID" value="NZ_JAFLQW010000101.1"/>
</dbReference>
<evidence type="ECO:0000259" key="1">
    <source>
        <dbReference type="Pfam" id="PF00656"/>
    </source>
</evidence>
<feature type="domain" description="DUF4384" evidence="2">
    <location>
        <begin position="603"/>
        <end position="682"/>
    </location>
</feature>
<evidence type="ECO:0000259" key="2">
    <source>
        <dbReference type="Pfam" id="PF14326"/>
    </source>
</evidence>
<comment type="caution">
    <text evidence="3">The sequence shown here is derived from an EMBL/GenBank/DDBJ whole genome shotgun (WGS) entry which is preliminary data.</text>
</comment>
<keyword evidence="4" id="KW-1185">Reference proteome</keyword>
<evidence type="ECO:0000313" key="3">
    <source>
        <dbReference type="EMBL" id="MBO0348291.1"/>
    </source>
</evidence>
<dbReference type="PIRSF" id="PIRSF007398">
    <property type="entry name" value="Sll0148_caspase"/>
    <property type="match status" value="1"/>
</dbReference>
<proteinExistence type="predicted"/>
<organism evidence="3 4">
    <name type="scientific">Phormidium pseudopriestleyi FRX01</name>
    <dbReference type="NCBI Taxonomy" id="1759528"/>
    <lineage>
        <taxon>Bacteria</taxon>
        <taxon>Bacillati</taxon>
        <taxon>Cyanobacteriota</taxon>
        <taxon>Cyanophyceae</taxon>
        <taxon>Oscillatoriophycideae</taxon>
        <taxon>Oscillatoriales</taxon>
        <taxon>Oscillatoriaceae</taxon>
        <taxon>Phormidium</taxon>
    </lineage>
</organism>
<accession>A0ABS3FMG5</accession>
<dbReference type="InterPro" id="IPR029030">
    <property type="entry name" value="Caspase-like_dom_sf"/>
</dbReference>
<dbReference type="Gene3D" id="3.40.50.1460">
    <property type="match status" value="1"/>
</dbReference>
<feature type="domain" description="Peptidase C14 caspase" evidence="1">
    <location>
        <begin position="44"/>
        <end position="289"/>
    </location>
</feature>
<dbReference type="Pfam" id="PF14326">
    <property type="entry name" value="DUF4384"/>
    <property type="match status" value="1"/>
</dbReference>
<dbReference type="SUPFAM" id="SSF52129">
    <property type="entry name" value="Caspase-like"/>
    <property type="match status" value="1"/>
</dbReference>
<evidence type="ECO:0000313" key="4">
    <source>
        <dbReference type="Proteomes" id="UP000664844"/>
    </source>
</evidence>
<gene>
    <name evidence="3" type="ORF">J0895_04065</name>
</gene>
<dbReference type="InterPro" id="IPR050452">
    <property type="entry name" value="Metacaspase"/>
</dbReference>
<dbReference type="Proteomes" id="UP000664844">
    <property type="component" value="Unassembled WGS sequence"/>
</dbReference>
<dbReference type="EMBL" id="JAFLQW010000101">
    <property type="protein sequence ID" value="MBO0348291.1"/>
    <property type="molecule type" value="Genomic_DNA"/>
</dbReference>